<proteinExistence type="predicted"/>
<sequence>MSDHNYNRAALHEACDASDIEEEMEAEQHSSKEGKLTKLRHRRESKDVNNGAAILQAVQVLTKKTDEQTELLKSFDRRIESSTTAAKENREEICVLQKKIEGLQKENSLLKETCAELTRGVVARHRGNRSLAGEET</sequence>
<evidence type="ECO:0000256" key="1">
    <source>
        <dbReference type="SAM" id="MobiDB-lite"/>
    </source>
</evidence>
<protein>
    <submittedName>
        <fullName evidence="2">Uncharacterized protein</fullName>
    </submittedName>
</protein>
<evidence type="ECO:0000313" key="2">
    <source>
        <dbReference type="EMBL" id="KAK2848179.1"/>
    </source>
</evidence>
<feature type="region of interest" description="Disordered" evidence="1">
    <location>
        <begin position="1"/>
        <end position="44"/>
    </location>
</feature>
<organism evidence="2 3">
    <name type="scientific">Tachysurus vachellii</name>
    <name type="common">Darkbarbel catfish</name>
    <name type="synonym">Pelteobagrus vachellii</name>
    <dbReference type="NCBI Taxonomy" id="175792"/>
    <lineage>
        <taxon>Eukaryota</taxon>
        <taxon>Metazoa</taxon>
        <taxon>Chordata</taxon>
        <taxon>Craniata</taxon>
        <taxon>Vertebrata</taxon>
        <taxon>Euteleostomi</taxon>
        <taxon>Actinopterygii</taxon>
        <taxon>Neopterygii</taxon>
        <taxon>Teleostei</taxon>
        <taxon>Ostariophysi</taxon>
        <taxon>Siluriformes</taxon>
        <taxon>Bagridae</taxon>
        <taxon>Tachysurus</taxon>
    </lineage>
</organism>
<feature type="compositionally biased region" description="Basic and acidic residues" evidence="1">
    <location>
        <begin position="26"/>
        <end position="36"/>
    </location>
</feature>
<comment type="caution">
    <text evidence="2">The sequence shown here is derived from an EMBL/GenBank/DDBJ whole genome shotgun (WGS) entry which is preliminary data.</text>
</comment>
<feature type="compositionally biased region" description="Basic and acidic residues" evidence="1">
    <location>
        <begin position="1"/>
        <end position="15"/>
    </location>
</feature>
<dbReference type="AlphaFoldDB" id="A0AA88MYV7"/>
<reference evidence="2" key="1">
    <citation type="submission" date="2023-08" db="EMBL/GenBank/DDBJ databases">
        <title>Pelteobagrus vachellii genome.</title>
        <authorList>
            <person name="Liu H."/>
        </authorList>
    </citation>
    <scope>NUCLEOTIDE SEQUENCE</scope>
    <source>
        <strain evidence="2">PRFRI_2022a</strain>
        <tissue evidence="2">Muscle</tissue>
    </source>
</reference>
<dbReference type="Proteomes" id="UP001187315">
    <property type="component" value="Unassembled WGS sequence"/>
</dbReference>
<name>A0AA88MYV7_TACVA</name>
<accession>A0AA88MYV7</accession>
<gene>
    <name evidence="2" type="ORF">Q7C36_009861</name>
</gene>
<feature type="compositionally biased region" description="Acidic residues" evidence="1">
    <location>
        <begin position="16"/>
        <end position="25"/>
    </location>
</feature>
<keyword evidence="3" id="KW-1185">Reference proteome</keyword>
<evidence type="ECO:0000313" key="3">
    <source>
        <dbReference type="Proteomes" id="UP001187315"/>
    </source>
</evidence>
<dbReference type="EMBL" id="JAVHJS010000009">
    <property type="protein sequence ID" value="KAK2848179.1"/>
    <property type="molecule type" value="Genomic_DNA"/>
</dbReference>